<dbReference type="PATRIC" id="fig|1277257.4.peg.807"/>
<dbReference type="Proteomes" id="UP000035503">
    <property type="component" value="Chromosome"/>
</dbReference>
<name>A0A0G3I7B0_LIBAF</name>
<dbReference type="SUPFAM" id="SSF64518">
    <property type="entry name" value="Phase 1 flagellin"/>
    <property type="match status" value="1"/>
</dbReference>
<keyword evidence="2" id="KW-0282">Flagellum</keyword>
<dbReference type="STRING" id="1277257.G293_03760"/>
<keyword evidence="3" id="KW-1185">Reference proteome</keyword>
<dbReference type="RefSeq" id="WP_047264370.1">
    <property type="nucleotide sequence ID" value="NZ_CP004021.1"/>
</dbReference>
<gene>
    <name evidence="2" type="ORF">G293_03760</name>
</gene>
<protein>
    <submittedName>
        <fullName evidence="2">Flagellar hook-associated protein FlgL</fullName>
    </submittedName>
</protein>
<dbReference type="KEGG" id="lau:G293_03760"/>
<dbReference type="InterPro" id="IPR046358">
    <property type="entry name" value="Flagellin_C"/>
</dbReference>
<dbReference type="OrthoDB" id="8004955at2"/>
<dbReference type="EMBL" id="CP004021">
    <property type="protein sequence ID" value="AKK20378.1"/>
    <property type="molecule type" value="Genomic_DNA"/>
</dbReference>
<keyword evidence="2" id="KW-0969">Cilium</keyword>
<dbReference type="Pfam" id="PF00700">
    <property type="entry name" value="Flagellin_C"/>
    <property type="match status" value="1"/>
</dbReference>
<evidence type="ECO:0000313" key="3">
    <source>
        <dbReference type="Proteomes" id="UP000035503"/>
    </source>
</evidence>
<dbReference type="NCBIfam" id="NF004669">
    <property type="entry name" value="PRK06008.1"/>
    <property type="match status" value="1"/>
</dbReference>
<organism evidence="2 3">
    <name type="scientific">Candidatus Liberibacter africanus PTSAPSY</name>
    <dbReference type="NCBI Taxonomy" id="1277257"/>
    <lineage>
        <taxon>Bacteria</taxon>
        <taxon>Pseudomonadati</taxon>
        <taxon>Pseudomonadota</taxon>
        <taxon>Alphaproteobacteria</taxon>
        <taxon>Hyphomicrobiales</taxon>
        <taxon>Rhizobiaceae</taxon>
        <taxon>Liberibacter</taxon>
    </lineage>
</organism>
<accession>A0A0G3I7B0</accession>
<reference evidence="2 3" key="1">
    <citation type="journal article" date="2015" name="Genome Announc.">
        <title>Complete Genome Sequence of 'Candidatus Liberibacter africanus,' a Bacterium Associated with Citrus Huanglongbing.</title>
        <authorList>
            <person name="Lin H."/>
            <person name="Pietersen G."/>
            <person name="Han C."/>
            <person name="Read D.A."/>
            <person name="Lou B."/>
            <person name="Gupta G."/>
            <person name="Civerolo E.L."/>
        </authorList>
    </citation>
    <scope>NUCLEOTIDE SEQUENCE [LARGE SCALE GENOMIC DNA]</scope>
    <source>
        <strain evidence="2 3">PTSAPSY</strain>
    </source>
</reference>
<sequence length="354" mass="40041">MKTTGIPTSSIFDRLSVFTKELNSNIVKLQKESVTGQISDYGLQLGARVTGVLELEQEKVHSEEILNDNNLANKSLSISKINLGDMSMIVQDTLEDLIALQHNNDEVFTKQIFSKNYNSYKSFMTCANMTDGGRYLFSGINTSEKPLNDYFDKDSLAKKSFDQMLQVFLEENSKLVGQNIEVSSMSGQQMTDFIKKLEDKFLDDEYWSKNWSNASNQNIQYRVRDTNNIDVSVNINTTGIRNFMLFSVIGIELASKNLTESARQVLNLKMISAVQKASLDINHQHASLGVSEQKIDKEKVFLQEKINIIDVLLLKSVGVDEYKTSSQLSGLMNKVEMSYMITAKLHKLSLLNYL</sequence>
<proteinExistence type="predicted"/>
<keyword evidence="2" id="KW-0966">Cell projection</keyword>
<evidence type="ECO:0000313" key="2">
    <source>
        <dbReference type="EMBL" id="AKK20378.1"/>
    </source>
</evidence>
<evidence type="ECO:0000259" key="1">
    <source>
        <dbReference type="Pfam" id="PF00700"/>
    </source>
</evidence>
<dbReference type="AlphaFoldDB" id="A0A0G3I7B0"/>
<feature type="domain" description="Flagellin C-terminal" evidence="1">
    <location>
        <begin position="272"/>
        <end position="354"/>
    </location>
</feature>